<evidence type="ECO:0000256" key="5">
    <source>
        <dbReference type="ARBA" id="ARBA00022692"/>
    </source>
</evidence>
<name>A0A2G6E6L6_9BACT</name>
<evidence type="ECO:0000256" key="7">
    <source>
        <dbReference type="ARBA" id="ARBA00022989"/>
    </source>
</evidence>
<keyword evidence="4" id="KW-0997">Cell inner membrane</keyword>
<dbReference type="NCBIfam" id="TIGR00916">
    <property type="entry name" value="2A0604s01"/>
    <property type="match status" value="1"/>
</dbReference>
<dbReference type="GO" id="GO:0065002">
    <property type="term" value="P:intracellular protein transmembrane transport"/>
    <property type="evidence" value="ECO:0007669"/>
    <property type="project" value="UniProtKB-UniRule"/>
</dbReference>
<dbReference type="InterPro" id="IPR005791">
    <property type="entry name" value="SecD"/>
</dbReference>
<evidence type="ECO:0000256" key="10">
    <source>
        <dbReference type="HAMAP-Rule" id="MF_01463"/>
    </source>
</evidence>
<feature type="domain" description="Protein translocase subunit SecDF P1" evidence="12">
    <location>
        <begin position="137"/>
        <end position="196"/>
    </location>
</feature>
<dbReference type="GO" id="GO:0015450">
    <property type="term" value="F:protein-transporting ATPase activity"/>
    <property type="evidence" value="ECO:0007669"/>
    <property type="project" value="InterPro"/>
</dbReference>
<proteinExistence type="inferred from homology"/>
<comment type="subcellular location">
    <subcellularLocation>
        <location evidence="1 10">Cell membrane</location>
        <topology evidence="1 10">Multi-pass membrane protein</topology>
    </subcellularLocation>
</comment>
<dbReference type="InterPro" id="IPR054384">
    <property type="entry name" value="SecDF_P1_head"/>
</dbReference>
<evidence type="ECO:0000313" key="15">
    <source>
        <dbReference type="Proteomes" id="UP000229740"/>
    </source>
</evidence>
<keyword evidence="9 10" id="KW-0472">Membrane</keyword>
<dbReference type="InterPro" id="IPR048634">
    <property type="entry name" value="SecD_SecF_C"/>
</dbReference>
<evidence type="ECO:0000256" key="6">
    <source>
        <dbReference type="ARBA" id="ARBA00022927"/>
    </source>
</evidence>
<organism evidence="14 15">
    <name type="scientific">candidate division KSB3 bacterium</name>
    <dbReference type="NCBI Taxonomy" id="2044937"/>
    <lineage>
        <taxon>Bacteria</taxon>
        <taxon>candidate division KSB3</taxon>
    </lineage>
</organism>
<feature type="transmembrane region" description="Helical" evidence="10">
    <location>
        <begin position="483"/>
        <end position="506"/>
    </location>
</feature>
<feature type="domain" description="Protein export membrane protein SecD/SecF C-terminal" evidence="11">
    <location>
        <begin position="337"/>
        <end position="499"/>
    </location>
</feature>
<evidence type="ECO:0000256" key="8">
    <source>
        <dbReference type="ARBA" id="ARBA00023010"/>
    </source>
</evidence>
<dbReference type="FunFam" id="1.20.1640.10:FF:000004">
    <property type="entry name" value="Protein translocase subunit SecD"/>
    <property type="match status" value="1"/>
</dbReference>
<keyword evidence="2 10" id="KW-0813">Transport</keyword>
<evidence type="ECO:0000259" key="13">
    <source>
        <dbReference type="Pfam" id="PF22599"/>
    </source>
</evidence>
<dbReference type="Gene3D" id="1.20.1640.10">
    <property type="entry name" value="Multidrug efflux transporter AcrB transmembrane domain"/>
    <property type="match status" value="1"/>
</dbReference>
<dbReference type="HAMAP" id="MF_01463_B">
    <property type="entry name" value="SecD_B"/>
    <property type="match status" value="1"/>
</dbReference>
<evidence type="ECO:0000256" key="9">
    <source>
        <dbReference type="ARBA" id="ARBA00023136"/>
    </source>
</evidence>
<dbReference type="PANTHER" id="PTHR30081">
    <property type="entry name" value="PROTEIN-EXPORT MEMBRANE PROTEIN SEC"/>
    <property type="match status" value="1"/>
</dbReference>
<dbReference type="Pfam" id="PF21760">
    <property type="entry name" value="SecD_1st"/>
    <property type="match status" value="1"/>
</dbReference>
<dbReference type="Gene3D" id="3.30.1360.200">
    <property type="match status" value="1"/>
</dbReference>
<comment type="similarity">
    <text evidence="10">Belongs to the SecD/SecF family. SecD subfamily.</text>
</comment>
<comment type="caution">
    <text evidence="14">The sequence shown here is derived from an EMBL/GenBank/DDBJ whole genome shotgun (WGS) entry which is preliminary data.</text>
</comment>
<evidence type="ECO:0000313" key="14">
    <source>
        <dbReference type="EMBL" id="PID57730.1"/>
    </source>
</evidence>
<accession>A0A2G6E6L6</accession>
<dbReference type="Pfam" id="PF22599">
    <property type="entry name" value="SecDF_P1_head"/>
    <property type="match status" value="1"/>
</dbReference>
<comment type="subunit">
    <text evidence="10">Forms a complex with SecF. Part of the essential Sec protein translocation apparatus which comprises SecA, SecYEG and auxiliary proteins SecDF. Other proteins may also be involved.</text>
</comment>
<evidence type="ECO:0000256" key="4">
    <source>
        <dbReference type="ARBA" id="ARBA00022519"/>
    </source>
</evidence>
<dbReference type="InterPro" id="IPR055344">
    <property type="entry name" value="SecD_SecF_C_bact"/>
</dbReference>
<dbReference type="InterPro" id="IPR048631">
    <property type="entry name" value="SecD_1st"/>
</dbReference>
<keyword evidence="3 10" id="KW-1003">Cell membrane</keyword>
<gene>
    <name evidence="10 14" type="primary">secD</name>
    <name evidence="14" type="ORF">CSB45_05750</name>
</gene>
<keyword evidence="5 10" id="KW-0812">Transmembrane</keyword>
<feature type="transmembrane region" description="Helical" evidence="10">
    <location>
        <begin position="407"/>
        <end position="429"/>
    </location>
</feature>
<dbReference type="AlphaFoldDB" id="A0A2G6E6L6"/>
<keyword evidence="7 10" id="KW-1133">Transmembrane helix</keyword>
<comment type="function">
    <text evidence="10">Part of the Sec protein translocase complex. Interacts with the SecYEG preprotein conducting channel. SecDF uses the proton motive force (PMF) to complete protein translocation after the ATP-dependent function of SecA.</text>
</comment>
<feature type="transmembrane region" description="Helical" evidence="10">
    <location>
        <begin position="358"/>
        <end position="376"/>
    </location>
</feature>
<dbReference type="Gene3D" id="3.30.70.3400">
    <property type="match status" value="1"/>
</dbReference>
<dbReference type="InterPro" id="IPR022646">
    <property type="entry name" value="SecD/SecF_CS"/>
</dbReference>
<dbReference type="PANTHER" id="PTHR30081:SF1">
    <property type="entry name" value="PROTEIN TRANSLOCASE SUBUNIT SECD"/>
    <property type="match status" value="1"/>
</dbReference>
<dbReference type="NCBIfam" id="TIGR01129">
    <property type="entry name" value="secD"/>
    <property type="match status" value="1"/>
</dbReference>
<feature type="domain" description="SecDF P1 head subdomain" evidence="13">
    <location>
        <begin position="231"/>
        <end position="333"/>
    </location>
</feature>
<feature type="transmembrane region" description="Helical" evidence="10">
    <location>
        <begin position="450"/>
        <end position="471"/>
    </location>
</feature>
<sequence>MLKGDLKWKIPLIIVCVLFCAWYLAVNSINLGLDLQGGLHLVLKVETDTVIVNELVQVKDYLSREFKKQRIPFDAMSVEADGILKITAASAEELQKISEYVAEEFPRFEKKGILGSGTVLNLSMKAKEVESWKETAIQQALRTIRNRIDEFGVSEPMIQRQGKSRIIVELPGVKDLQRAIDLLGKTAELRFQLVKDIAATQEELLKRHDGKVPSGYTILLSAPDANSSGRQGAYLVEKEARVTGADLQDARVSKDELNMPAVSFEFNHDGARTFGKLTEENIGTPLAIVLDGTVQSAPTIQSRITSRGQITGNFTSEEATDLAIVLRAGALPAPVKILENISVGPSLGEDSIAAGKNAIMLGGLFVIIFMLLYYKVSGLIADLALLFNFLFIMGVLAYFRATLTLPGLAGIALTVGMAVDANVLIYERIKEELRKGKTLRSAVEKGFSRAHLTILDANLTTLIAAIVLFQFGTGPVKGFAVTLSIGIFSTLFTALILSKVIFDLVLQSGTVKRLSI</sequence>
<dbReference type="Pfam" id="PF02355">
    <property type="entry name" value="SecD_SecF_C"/>
    <property type="match status" value="1"/>
</dbReference>
<evidence type="ECO:0000256" key="3">
    <source>
        <dbReference type="ARBA" id="ARBA00022475"/>
    </source>
</evidence>
<evidence type="ECO:0000256" key="1">
    <source>
        <dbReference type="ARBA" id="ARBA00004651"/>
    </source>
</evidence>
<reference evidence="14 15" key="1">
    <citation type="submission" date="2017-10" db="EMBL/GenBank/DDBJ databases">
        <title>Novel microbial diversity and functional potential in the marine mammal oral microbiome.</title>
        <authorList>
            <person name="Dudek N.K."/>
            <person name="Sun C.L."/>
            <person name="Burstein D."/>
            <person name="Kantor R.S."/>
            <person name="Aliaga Goltsman D.S."/>
            <person name="Bik E.M."/>
            <person name="Thomas B.C."/>
            <person name="Banfield J.F."/>
            <person name="Relman D.A."/>
        </authorList>
    </citation>
    <scope>NUCLEOTIDE SEQUENCE [LARGE SCALE GENOMIC DNA]</scope>
    <source>
        <strain evidence="14">DOLZORAL124_49_17</strain>
    </source>
</reference>
<dbReference type="GO" id="GO:0006605">
    <property type="term" value="P:protein targeting"/>
    <property type="evidence" value="ECO:0007669"/>
    <property type="project" value="UniProtKB-UniRule"/>
</dbReference>
<feature type="transmembrane region" description="Helical" evidence="10">
    <location>
        <begin position="12"/>
        <end position="33"/>
    </location>
</feature>
<dbReference type="InterPro" id="IPR022813">
    <property type="entry name" value="SecD/SecF_arch_bac"/>
</dbReference>
<evidence type="ECO:0000256" key="2">
    <source>
        <dbReference type="ARBA" id="ARBA00022448"/>
    </source>
</evidence>
<dbReference type="Pfam" id="PF07549">
    <property type="entry name" value="Sec_GG"/>
    <property type="match status" value="1"/>
</dbReference>
<dbReference type="GO" id="GO:0005886">
    <property type="term" value="C:plasma membrane"/>
    <property type="evidence" value="ECO:0007669"/>
    <property type="project" value="UniProtKB-SubCell"/>
</dbReference>
<keyword evidence="6 10" id="KW-0653">Protein transport</keyword>
<evidence type="ECO:0000259" key="12">
    <source>
        <dbReference type="Pfam" id="PF21760"/>
    </source>
</evidence>
<protein>
    <recommendedName>
        <fullName evidence="10">Protein translocase subunit SecD</fullName>
    </recommendedName>
</protein>
<dbReference type="EMBL" id="PDPS01000025">
    <property type="protein sequence ID" value="PID57730.1"/>
    <property type="molecule type" value="Genomic_DNA"/>
</dbReference>
<dbReference type="FunFam" id="3.30.1360.200:FF:000002">
    <property type="entry name" value="Preprotein translocase subunit SecD"/>
    <property type="match status" value="1"/>
</dbReference>
<feature type="transmembrane region" description="Helical" evidence="10">
    <location>
        <begin position="383"/>
        <end position="401"/>
    </location>
</feature>
<dbReference type="SUPFAM" id="SSF82866">
    <property type="entry name" value="Multidrug efflux transporter AcrB transmembrane domain"/>
    <property type="match status" value="1"/>
</dbReference>
<dbReference type="Proteomes" id="UP000229740">
    <property type="component" value="Unassembled WGS sequence"/>
</dbReference>
<evidence type="ECO:0000259" key="11">
    <source>
        <dbReference type="Pfam" id="PF02355"/>
    </source>
</evidence>
<dbReference type="GO" id="GO:0043952">
    <property type="term" value="P:protein transport by the Sec complex"/>
    <property type="evidence" value="ECO:0007669"/>
    <property type="project" value="UniProtKB-UniRule"/>
</dbReference>
<keyword evidence="8 10" id="KW-0811">Translocation</keyword>